<organism evidence="2 3">
    <name type="scientific">Apiospora phragmitis</name>
    <dbReference type="NCBI Taxonomy" id="2905665"/>
    <lineage>
        <taxon>Eukaryota</taxon>
        <taxon>Fungi</taxon>
        <taxon>Dikarya</taxon>
        <taxon>Ascomycota</taxon>
        <taxon>Pezizomycotina</taxon>
        <taxon>Sordariomycetes</taxon>
        <taxon>Xylariomycetidae</taxon>
        <taxon>Amphisphaeriales</taxon>
        <taxon>Apiosporaceae</taxon>
        <taxon>Apiospora</taxon>
    </lineage>
</organism>
<name>A0ABR1T8E6_9PEZI</name>
<feature type="compositionally biased region" description="Low complexity" evidence="1">
    <location>
        <begin position="486"/>
        <end position="510"/>
    </location>
</feature>
<feature type="compositionally biased region" description="Acidic residues" evidence="1">
    <location>
        <begin position="205"/>
        <end position="219"/>
    </location>
</feature>
<reference evidence="2 3" key="1">
    <citation type="submission" date="2023-01" db="EMBL/GenBank/DDBJ databases">
        <title>Analysis of 21 Apiospora genomes using comparative genomics revels a genus with tremendous synthesis potential of carbohydrate active enzymes and secondary metabolites.</title>
        <authorList>
            <person name="Sorensen T."/>
        </authorList>
    </citation>
    <scope>NUCLEOTIDE SEQUENCE [LARGE SCALE GENOMIC DNA]</scope>
    <source>
        <strain evidence="2 3">CBS 135458</strain>
    </source>
</reference>
<feature type="region of interest" description="Disordered" evidence="1">
    <location>
        <begin position="1"/>
        <end position="355"/>
    </location>
</feature>
<feature type="compositionally biased region" description="Low complexity" evidence="1">
    <location>
        <begin position="326"/>
        <end position="347"/>
    </location>
</feature>
<evidence type="ECO:0000313" key="3">
    <source>
        <dbReference type="Proteomes" id="UP001480595"/>
    </source>
</evidence>
<feature type="compositionally biased region" description="Basic and acidic residues" evidence="1">
    <location>
        <begin position="59"/>
        <end position="77"/>
    </location>
</feature>
<keyword evidence="3" id="KW-1185">Reference proteome</keyword>
<dbReference type="RefSeq" id="XP_066709723.1">
    <property type="nucleotide sequence ID" value="XM_066864762.1"/>
</dbReference>
<evidence type="ECO:0000313" key="2">
    <source>
        <dbReference type="EMBL" id="KAK8042870.1"/>
    </source>
</evidence>
<protein>
    <submittedName>
        <fullName evidence="2">Uncharacterized protein</fullName>
    </submittedName>
</protein>
<proteinExistence type="predicted"/>
<dbReference type="GeneID" id="92097825"/>
<evidence type="ECO:0000256" key="1">
    <source>
        <dbReference type="SAM" id="MobiDB-lite"/>
    </source>
</evidence>
<accession>A0ABR1T8E6</accession>
<feature type="compositionally biased region" description="Basic and acidic residues" evidence="1">
    <location>
        <begin position="86"/>
        <end position="119"/>
    </location>
</feature>
<sequence>MTDAADAGESEHVGTDASSAPNHADGSDHPLGSELGAEGAETPEAHPVASEQQPPKPDSPNDHGVDQDREPHAHPSQEETSSVDAAKQDLHTAPADDKFATPHEDASNAKDMTERDADSHAAATPATQDAPAINAPESHTGDVADPEAPSKPTDEPSSAQALTEPAAPSSAPEHDDHLVVEPPPRQASRSPLPVETDTMHGHEDLFDDEDESSSAEVESDNVKQSTIDYYPDEHDGGPPTAKLSPGNNNLQSLETELGGDYDEGYENNATPTVAQFGHQLGQPQDAHSSKQATEEQLKIPISRPSRKQPRTPGTPNGGLADSVHAPSNSNNRNSYPSSREQAVVTPTPDEDDDDAAFVMPRDVTNVPWHARNESVPESVRSYSTIDDSVASSPCTRPCWPTATSRSGAGAHEEFDPFRYDVTASGKPTPPAPTSWAAGVNGGGGGGKAVSILIDPQLRLGRQRPRELPMFAKLRSMFEGQQQQSAPTSSELGGSGSSTSSPARSRATSSTIFQPTPRDRSSSLRKSLNAADLFNMNNSSSSSSIYERVAQEDDEVERMHEKSSLWRTIRITA</sequence>
<dbReference type="EMBL" id="JAQQWL010000013">
    <property type="protein sequence ID" value="KAK8042870.1"/>
    <property type="molecule type" value="Genomic_DNA"/>
</dbReference>
<dbReference type="Proteomes" id="UP001480595">
    <property type="component" value="Unassembled WGS sequence"/>
</dbReference>
<gene>
    <name evidence="2" type="ORF">PG994_013353</name>
</gene>
<comment type="caution">
    <text evidence="2">The sequence shown here is derived from an EMBL/GenBank/DDBJ whole genome shotgun (WGS) entry which is preliminary data.</text>
</comment>
<feature type="compositionally biased region" description="Polar residues" evidence="1">
    <location>
        <begin position="281"/>
        <end position="291"/>
    </location>
</feature>
<feature type="region of interest" description="Disordered" evidence="1">
    <location>
        <begin position="477"/>
        <end position="553"/>
    </location>
</feature>
<feature type="compositionally biased region" description="Polar residues" evidence="1">
    <location>
        <begin position="245"/>
        <end position="254"/>
    </location>
</feature>
<feature type="compositionally biased region" description="Low complexity" evidence="1">
    <location>
        <begin position="121"/>
        <end position="132"/>
    </location>
</feature>